<keyword evidence="3" id="KW-0859">Xylose metabolism</keyword>
<dbReference type="PANTHER" id="PTHR18964:SF149">
    <property type="entry name" value="BIFUNCTIONAL UDP-N-ACETYLGLUCOSAMINE 2-EPIMERASE_N-ACETYLMANNOSAMINE KINASE"/>
    <property type="match status" value="1"/>
</dbReference>
<dbReference type="eggNOG" id="COG1940">
    <property type="taxonomic scope" value="Bacteria"/>
</dbReference>
<dbReference type="InterPro" id="IPR000600">
    <property type="entry name" value="ROK"/>
</dbReference>
<dbReference type="Gene3D" id="3.30.420.40">
    <property type="match status" value="2"/>
</dbReference>
<dbReference type="SUPFAM" id="SSF46785">
    <property type="entry name" value="Winged helix' DNA-binding domain"/>
    <property type="match status" value="1"/>
</dbReference>
<evidence type="ECO:0008006" key="6">
    <source>
        <dbReference type="Google" id="ProtNLM"/>
    </source>
</evidence>
<dbReference type="InterPro" id="IPR036390">
    <property type="entry name" value="WH_DNA-bd_sf"/>
</dbReference>
<reference evidence="4 5" key="1">
    <citation type="submission" date="2014-02" db="EMBL/GenBank/DDBJ databases">
        <title>Draft genome sequence of Lysinibacillus sinduriensis JCM 15800.</title>
        <authorList>
            <person name="Zhang F."/>
            <person name="Wang G."/>
            <person name="Zhang L."/>
        </authorList>
    </citation>
    <scope>NUCLEOTIDE SEQUENCE [LARGE SCALE GENOMIC DNA]</scope>
    <source>
        <strain evidence="4 5">JCM 15800</strain>
    </source>
</reference>
<keyword evidence="5" id="KW-1185">Reference proteome</keyword>
<dbReference type="InterPro" id="IPR049874">
    <property type="entry name" value="ROK_cs"/>
</dbReference>
<dbReference type="AlphaFoldDB" id="A0A0A3HPB4"/>
<protein>
    <recommendedName>
        <fullName evidence="6">ROK family protein</fullName>
    </recommendedName>
</protein>
<dbReference type="PANTHER" id="PTHR18964">
    <property type="entry name" value="ROK (REPRESSOR, ORF, KINASE) FAMILY"/>
    <property type="match status" value="1"/>
</dbReference>
<name>A0A0A3HPB4_9BACL</name>
<dbReference type="InterPro" id="IPR043129">
    <property type="entry name" value="ATPase_NBD"/>
</dbReference>
<dbReference type="STRING" id="1384057.CD33_19760"/>
<organism evidence="4 5">
    <name type="scientific">Ureibacillus sinduriensis BLB-1 = JCM 15800</name>
    <dbReference type="NCBI Taxonomy" id="1384057"/>
    <lineage>
        <taxon>Bacteria</taxon>
        <taxon>Bacillati</taxon>
        <taxon>Bacillota</taxon>
        <taxon>Bacilli</taxon>
        <taxon>Bacillales</taxon>
        <taxon>Caryophanaceae</taxon>
        <taxon>Ureibacillus</taxon>
    </lineage>
</organism>
<keyword evidence="3" id="KW-0119">Carbohydrate metabolism</keyword>
<evidence type="ECO:0000313" key="4">
    <source>
        <dbReference type="EMBL" id="KGR74224.1"/>
    </source>
</evidence>
<dbReference type="EMBL" id="JPVO01000055">
    <property type="protein sequence ID" value="KGR74224.1"/>
    <property type="molecule type" value="Genomic_DNA"/>
</dbReference>
<sequence length="385" mass="42669">MSWNQQLGKKFNKELILKEIFLHSDISRGDIIKETGLKKATVANLVNELIDENLILESGEEASTGGRRSKKLKFNEKAGFALGVDIGVNYIYGVVVNLRGEIIFEDVQTIHSAAFETYFERIISLIHLLMNKVPPCPYQIVGLGMAIPGIIDTGGNVLDAPNLQWKNIELKRMLEEIFQFPIYISNEANAGAYAEFTFTQNKEANNLLYLSVGIGLGVGIIINGKIYQGNNGYSGENGHTILNLNGKTCTCGRKGCWEAYASEHAALKEAENLINETSLTLEQLVQYADENNEKIRKLFQEIGFYIGIGITNLIHTFNPEKIIIGNSMTKAQRYVELALLETIEANTYPAHFETVSVEFSSLRGQAIAIGAATFIIDQFIELSSS</sequence>
<dbReference type="PROSITE" id="PS01125">
    <property type="entry name" value="ROK"/>
    <property type="match status" value="1"/>
</dbReference>
<dbReference type="CDD" id="cd24076">
    <property type="entry name" value="ASKHA_ATPase_ROK_BsXylR-like"/>
    <property type="match status" value="1"/>
</dbReference>
<comment type="caution">
    <text evidence="4">The sequence shown here is derived from an EMBL/GenBank/DDBJ whole genome shotgun (WGS) entry which is preliminary data.</text>
</comment>
<comment type="function">
    <text evidence="1">Transcriptional repressor of xylose-utilizing enzymes.</text>
</comment>
<proteinExistence type="inferred from homology"/>
<dbReference type="GO" id="GO:0042732">
    <property type="term" value="P:D-xylose metabolic process"/>
    <property type="evidence" value="ECO:0007669"/>
    <property type="project" value="UniProtKB-KW"/>
</dbReference>
<gene>
    <name evidence="4" type="ORF">CD33_19760</name>
</gene>
<dbReference type="OrthoDB" id="9796533at2"/>
<evidence type="ECO:0000256" key="3">
    <source>
        <dbReference type="ARBA" id="ARBA00022629"/>
    </source>
</evidence>
<dbReference type="Proteomes" id="UP000030408">
    <property type="component" value="Unassembled WGS sequence"/>
</dbReference>
<comment type="similarity">
    <text evidence="2">Belongs to the ROK (NagC/XylR) family.</text>
</comment>
<dbReference type="Pfam" id="PF00480">
    <property type="entry name" value="ROK"/>
    <property type="match status" value="1"/>
</dbReference>
<evidence type="ECO:0000313" key="5">
    <source>
        <dbReference type="Proteomes" id="UP000030408"/>
    </source>
</evidence>
<dbReference type="Gene3D" id="1.10.10.10">
    <property type="entry name" value="Winged helix-like DNA-binding domain superfamily/Winged helix DNA-binding domain"/>
    <property type="match status" value="1"/>
</dbReference>
<evidence type="ECO:0000256" key="1">
    <source>
        <dbReference type="ARBA" id="ARBA00002486"/>
    </source>
</evidence>
<dbReference type="RefSeq" id="WP_036203855.1">
    <property type="nucleotide sequence ID" value="NZ_AVCY01000001.1"/>
</dbReference>
<accession>A0A0A3HPB4</accession>
<dbReference type="InterPro" id="IPR036388">
    <property type="entry name" value="WH-like_DNA-bd_sf"/>
</dbReference>
<dbReference type="SUPFAM" id="SSF53067">
    <property type="entry name" value="Actin-like ATPase domain"/>
    <property type="match status" value="1"/>
</dbReference>
<evidence type="ECO:0000256" key="2">
    <source>
        <dbReference type="ARBA" id="ARBA00006479"/>
    </source>
</evidence>